<keyword evidence="8" id="KW-1185">Reference proteome</keyword>
<evidence type="ECO:0000256" key="6">
    <source>
        <dbReference type="SAM" id="Phobius"/>
    </source>
</evidence>
<feature type="transmembrane region" description="Helical" evidence="6">
    <location>
        <begin position="284"/>
        <end position="301"/>
    </location>
</feature>
<dbReference type="AlphaFoldDB" id="A0A1B2I8H7"/>
<evidence type="ECO:0000313" key="8">
    <source>
        <dbReference type="Proteomes" id="UP000093044"/>
    </source>
</evidence>
<feature type="transmembrane region" description="Helical" evidence="6">
    <location>
        <begin position="442"/>
        <end position="465"/>
    </location>
</feature>
<evidence type="ECO:0000256" key="1">
    <source>
        <dbReference type="ARBA" id="ARBA00004651"/>
    </source>
</evidence>
<evidence type="ECO:0000313" key="7">
    <source>
        <dbReference type="EMBL" id="ANZ46279.1"/>
    </source>
</evidence>
<sequence>MEEKSAKRKFSMPNTFVVISIFIMLATALTWLIPSGSFERAFDEATGRTLVVPGTFKLLPHTPVSLPQMVMSIYEGMVDAANIIFFTFFSYGFMVMLIKVGAFDAGVGAMIRKLKDKDHYAMPLIAIIFSLMGAAFGIYEETYGFVPVVMSLGVALGYDPFYGAITVLGGMATGYAAASINPYTVAIAQTIGELPLFSGMAFRWICYLCFMSFFLTYMCRYGRMVKADPTKSYVYGVEFPFLSTSSSSELAGKDFSTRHKISLVLCFSTVFIFAYGAIKYGWYFSELSAIFIVMMFVIGAVNKQSINETCEAFVDISKNILFAAFVIGLSRAILVVLQKGQIIDTVCYYFSNSLSDMPKVVAAEAMFGFQTLLNLFIPSGSGQAVTSMPLMIPLADLLGINRQIAVLTFQFGDGFSNIFWPTACATLCAVSGVPINRWWKFFAPYCLYVTIIAVALIAVAVSINYGPF</sequence>
<organism evidence="7 8">
    <name type="scientific">Cloacibacillus porcorum</name>
    <dbReference type="NCBI Taxonomy" id="1197717"/>
    <lineage>
        <taxon>Bacteria</taxon>
        <taxon>Thermotogati</taxon>
        <taxon>Synergistota</taxon>
        <taxon>Synergistia</taxon>
        <taxon>Synergistales</taxon>
        <taxon>Synergistaceae</taxon>
        <taxon>Cloacibacillus</taxon>
    </lineage>
</organism>
<evidence type="ECO:0000256" key="2">
    <source>
        <dbReference type="ARBA" id="ARBA00022475"/>
    </source>
</evidence>
<dbReference type="InterPro" id="IPR051679">
    <property type="entry name" value="DASS-Related_Transporters"/>
</dbReference>
<feature type="transmembrane region" description="Helical" evidence="6">
    <location>
        <begin position="261"/>
        <end position="278"/>
    </location>
</feature>
<keyword evidence="5 6" id="KW-0472">Membrane</keyword>
<dbReference type="InterPro" id="IPR018385">
    <property type="entry name" value="C4_dicarb_anaerob_car-like"/>
</dbReference>
<name>A0A1B2I8H7_9BACT</name>
<keyword evidence="2" id="KW-1003">Cell membrane</keyword>
<evidence type="ECO:0000256" key="3">
    <source>
        <dbReference type="ARBA" id="ARBA00022692"/>
    </source>
</evidence>
<dbReference type="EMBL" id="CP016757">
    <property type="protein sequence ID" value="ANZ46279.1"/>
    <property type="molecule type" value="Genomic_DNA"/>
</dbReference>
<protein>
    <submittedName>
        <fullName evidence="7">C4-dicarboxylate ABC transporter</fullName>
    </submittedName>
</protein>
<dbReference type="PANTHER" id="PTHR43652:SF2">
    <property type="entry name" value="BASIC AMINO ACID ANTIPORTER YFCC-RELATED"/>
    <property type="match status" value="1"/>
</dbReference>
<feature type="transmembrane region" description="Helical" evidence="6">
    <location>
        <begin position="201"/>
        <end position="219"/>
    </location>
</feature>
<comment type="subcellular location">
    <subcellularLocation>
        <location evidence="1">Cell membrane</location>
        <topology evidence="1">Multi-pass membrane protein</topology>
    </subcellularLocation>
</comment>
<feature type="transmembrane region" description="Helical" evidence="6">
    <location>
        <begin position="12"/>
        <end position="33"/>
    </location>
</feature>
<feature type="transmembrane region" description="Helical" evidence="6">
    <location>
        <begin position="321"/>
        <end position="340"/>
    </location>
</feature>
<keyword evidence="4 6" id="KW-1133">Transmembrane helix</keyword>
<accession>A0A1B2I8H7</accession>
<dbReference type="Proteomes" id="UP000093044">
    <property type="component" value="Chromosome"/>
</dbReference>
<reference evidence="7" key="1">
    <citation type="submission" date="2016-08" db="EMBL/GenBank/DDBJ databases">
        <title>Complete genome of Cloacibacillus porcorum.</title>
        <authorList>
            <person name="Looft T."/>
            <person name="Bayles D.O."/>
            <person name="Alt D.P."/>
        </authorList>
    </citation>
    <scope>NUCLEOTIDE SEQUENCE [LARGE SCALE GENOMIC DNA]</scope>
    <source>
        <strain evidence="7">CL-84</strain>
    </source>
</reference>
<dbReference type="RefSeq" id="WP_066748135.1">
    <property type="nucleotide sequence ID" value="NZ_CALCLR010000100.1"/>
</dbReference>
<dbReference type="GO" id="GO:0005886">
    <property type="term" value="C:plasma membrane"/>
    <property type="evidence" value="ECO:0007669"/>
    <property type="project" value="UniProtKB-SubCell"/>
</dbReference>
<feature type="transmembrane region" description="Helical" evidence="6">
    <location>
        <begin position="80"/>
        <end position="100"/>
    </location>
</feature>
<evidence type="ECO:0000256" key="4">
    <source>
        <dbReference type="ARBA" id="ARBA00022989"/>
    </source>
</evidence>
<keyword evidence="3 6" id="KW-0812">Transmembrane</keyword>
<dbReference type="KEGG" id="cpor:BED41_14900"/>
<proteinExistence type="predicted"/>
<feature type="transmembrane region" description="Helical" evidence="6">
    <location>
        <begin position="120"/>
        <end position="139"/>
    </location>
</feature>
<evidence type="ECO:0000256" key="5">
    <source>
        <dbReference type="ARBA" id="ARBA00023136"/>
    </source>
</evidence>
<dbReference type="Pfam" id="PF03606">
    <property type="entry name" value="DcuC"/>
    <property type="match status" value="1"/>
</dbReference>
<dbReference type="GeneID" id="83059134"/>
<gene>
    <name evidence="7" type="ORF">BED41_14900</name>
</gene>
<dbReference type="PANTHER" id="PTHR43652">
    <property type="entry name" value="BASIC AMINO ACID ANTIPORTER YFCC-RELATED"/>
    <property type="match status" value="1"/>
</dbReference>